<dbReference type="Proteomes" id="UP000004947">
    <property type="component" value="Unassembled WGS sequence"/>
</dbReference>
<keyword evidence="3" id="KW-1185">Reference proteome</keyword>
<dbReference type="EMBL" id="ABCK01000022">
    <property type="protein sequence ID" value="EDM25882.1"/>
    <property type="molecule type" value="Genomic_DNA"/>
</dbReference>
<dbReference type="InterPro" id="IPR051043">
    <property type="entry name" value="Sulfatase_Mod_Factor_Kinase"/>
</dbReference>
<name>A6DQZ4_9BACT</name>
<dbReference type="Pfam" id="PF03781">
    <property type="entry name" value="FGE-sulfatase"/>
    <property type="match status" value="1"/>
</dbReference>
<dbReference type="Gene3D" id="3.90.1580.10">
    <property type="entry name" value="paralog of FGE (formylglycine-generating enzyme)"/>
    <property type="match status" value="1"/>
</dbReference>
<evidence type="ECO:0000259" key="1">
    <source>
        <dbReference type="Pfam" id="PF03781"/>
    </source>
</evidence>
<dbReference type="PANTHER" id="PTHR23150">
    <property type="entry name" value="SULFATASE MODIFYING FACTOR 1, 2"/>
    <property type="match status" value="1"/>
</dbReference>
<evidence type="ECO:0000313" key="2">
    <source>
        <dbReference type="EMBL" id="EDM25882.1"/>
    </source>
</evidence>
<accession>A6DQZ4</accession>
<dbReference type="GO" id="GO:0120147">
    <property type="term" value="F:formylglycine-generating oxidase activity"/>
    <property type="evidence" value="ECO:0007669"/>
    <property type="project" value="TreeGrafter"/>
</dbReference>
<reference evidence="2 3" key="1">
    <citation type="journal article" date="2010" name="J. Bacteriol.">
        <title>Genome sequence of Lentisphaera araneosa HTCC2155T, the type species of the order Lentisphaerales in the phylum Lentisphaerae.</title>
        <authorList>
            <person name="Thrash J.C."/>
            <person name="Cho J.C."/>
            <person name="Vergin K.L."/>
            <person name="Morris R.M."/>
            <person name="Giovannoni S.J."/>
        </authorList>
    </citation>
    <scope>NUCLEOTIDE SEQUENCE [LARGE SCALE GENOMIC DNA]</scope>
    <source>
        <strain evidence="2 3">HTCC2155</strain>
    </source>
</reference>
<dbReference type="SUPFAM" id="SSF56436">
    <property type="entry name" value="C-type lectin-like"/>
    <property type="match status" value="1"/>
</dbReference>
<organism evidence="2 3">
    <name type="scientific">Lentisphaera araneosa HTCC2155</name>
    <dbReference type="NCBI Taxonomy" id="313628"/>
    <lineage>
        <taxon>Bacteria</taxon>
        <taxon>Pseudomonadati</taxon>
        <taxon>Lentisphaerota</taxon>
        <taxon>Lentisphaeria</taxon>
        <taxon>Lentisphaerales</taxon>
        <taxon>Lentisphaeraceae</taxon>
        <taxon>Lentisphaera</taxon>
    </lineage>
</organism>
<proteinExistence type="predicted"/>
<dbReference type="Gene3D" id="2.60.120.260">
    <property type="entry name" value="Galactose-binding domain-like"/>
    <property type="match status" value="1"/>
</dbReference>
<dbReference type="AlphaFoldDB" id="A6DQZ4"/>
<dbReference type="STRING" id="313628.LNTAR_07564"/>
<dbReference type="InterPro" id="IPR042095">
    <property type="entry name" value="SUMF_sf"/>
</dbReference>
<dbReference type="InterPro" id="IPR005532">
    <property type="entry name" value="SUMF_dom"/>
</dbReference>
<dbReference type="PANTHER" id="PTHR23150:SF19">
    <property type="entry name" value="FORMYLGLYCINE-GENERATING ENZYME"/>
    <property type="match status" value="1"/>
</dbReference>
<comment type="caution">
    <text evidence="2">The sequence shown here is derived from an EMBL/GenBank/DDBJ whole genome shotgun (WGS) entry which is preliminary data.</text>
</comment>
<feature type="domain" description="Sulfatase-modifying factor enzyme-like" evidence="1">
    <location>
        <begin position="532"/>
        <end position="707"/>
    </location>
</feature>
<evidence type="ECO:0000313" key="3">
    <source>
        <dbReference type="Proteomes" id="UP000004947"/>
    </source>
</evidence>
<dbReference type="eggNOG" id="COG1262">
    <property type="taxonomic scope" value="Bacteria"/>
</dbReference>
<sequence length="805" mass="90313">MLSFAETETSLSLKGKQLESSYESSMIQLQKELLRPVNKLNTNSQREAFLTQETYDAKLAKFVVLNEASPQGLAEFAQQSSAQEKLIDDLLSDSRLMIQMLIADGAKRPSKGRSFGSAQYGPAIKIYKGIRHAHPGAESGLFQRLALAISLEHSVPIKQSNPLAKLEAPEFVDPIKRYKHYEQAYMKGELDSKFSKLSIWELRMVVNGDEPNETLAWGRKMMRNYRPDHITSTNEAWRYVRIVSTDVKYGSGDVKYDLSELQKYQNILMNGGICGRRAFFGRFILRAFGVPTIARPSRGHGALARFTSDGWVVCLGGGWGAGWTKTLYVKDKDFLSSTQARKAPYEFIQVKRAQWAGDVSGEKRVYGVHDKEKPGLWNQRALDKQAMIIEKLKSTTLKAVGANLGEADGKAYDKKMAAQLTTLAKKVLYHIDGSISIPASAYKENEAKGITTMKNFEQGFQVFLPRFDLKGITLLRGGSWKGDEKACSSGWRLPSSGYGRYENWGFRAALSHDGGAPSKELSIKINDELKIDFVYIKPGSFVMGGESKTDGKWHCVELPKHKVNITKGFYMGKYEITQAQFEAIMGYNSSRSTKGSNYPADNISWQEALKFCENLSLKTKRDIRLPTEAEWEFAARAGSTNKWFFGRDSSLLESYAWAKSNGANKSHEVGQKKANPWGLYDIYGNVLERVADTYDKNYYAQSPKNDPQGPLQAVYTEFEYEINVDKAGDYLLSCLVLTNKHSQNLSLELNQTSHEINLPFTLGEWQDSAPIKVKLNPGKNILKFQRNQPPQSGIALKSISLKPIP</sequence>
<gene>
    <name evidence="2" type="ORF">LNTAR_07564</name>
</gene>
<dbReference type="InterPro" id="IPR016187">
    <property type="entry name" value="CTDL_fold"/>
</dbReference>
<protein>
    <recommendedName>
        <fullName evidence="1">Sulfatase-modifying factor enzyme-like domain-containing protein</fullName>
    </recommendedName>
</protein>